<protein>
    <recommendedName>
        <fullName evidence="6">Secreted protein</fullName>
    </recommendedName>
</protein>
<gene>
    <name evidence="3" type="ORF">GUITHDRAFT_118700</name>
</gene>
<dbReference type="Proteomes" id="UP000011087">
    <property type="component" value="Unassembled WGS sequence"/>
</dbReference>
<reference evidence="3 5" key="1">
    <citation type="journal article" date="2012" name="Nature">
        <title>Algal genomes reveal evolutionary mosaicism and the fate of nucleomorphs.</title>
        <authorList>
            <consortium name="DOE Joint Genome Institute"/>
            <person name="Curtis B.A."/>
            <person name="Tanifuji G."/>
            <person name="Burki F."/>
            <person name="Gruber A."/>
            <person name="Irimia M."/>
            <person name="Maruyama S."/>
            <person name="Arias M.C."/>
            <person name="Ball S.G."/>
            <person name="Gile G.H."/>
            <person name="Hirakawa Y."/>
            <person name="Hopkins J.F."/>
            <person name="Kuo A."/>
            <person name="Rensing S.A."/>
            <person name="Schmutz J."/>
            <person name="Symeonidi A."/>
            <person name="Elias M."/>
            <person name="Eveleigh R.J."/>
            <person name="Herman E.K."/>
            <person name="Klute M.J."/>
            <person name="Nakayama T."/>
            <person name="Obornik M."/>
            <person name="Reyes-Prieto A."/>
            <person name="Armbrust E.V."/>
            <person name="Aves S.J."/>
            <person name="Beiko R.G."/>
            <person name="Coutinho P."/>
            <person name="Dacks J.B."/>
            <person name="Durnford D.G."/>
            <person name="Fast N.M."/>
            <person name="Green B.R."/>
            <person name="Grisdale C.J."/>
            <person name="Hempel F."/>
            <person name="Henrissat B."/>
            <person name="Hoppner M.P."/>
            <person name="Ishida K."/>
            <person name="Kim E."/>
            <person name="Koreny L."/>
            <person name="Kroth P.G."/>
            <person name="Liu Y."/>
            <person name="Malik S.B."/>
            <person name="Maier U.G."/>
            <person name="McRose D."/>
            <person name="Mock T."/>
            <person name="Neilson J.A."/>
            <person name="Onodera N.T."/>
            <person name="Poole A.M."/>
            <person name="Pritham E.J."/>
            <person name="Richards T.A."/>
            <person name="Rocap G."/>
            <person name="Roy S.W."/>
            <person name="Sarai C."/>
            <person name="Schaack S."/>
            <person name="Shirato S."/>
            <person name="Slamovits C.H."/>
            <person name="Spencer D.F."/>
            <person name="Suzuki S."/>
            <person name="Worden A.Z."/>
            <person name="Zauner S."/>
            <person name="Barry K."/>
            <person name="Bell C."/>
            <person name="Bharti A.K."/>
            <person name="Crow J.A."/>
            <person name="Grimwood J."/>
            <person name="Kramer R."/>
            <person name="Lindquist E."/>
            <person name="Lucas S."/>
            <person name="Salamov A."/>
            <person name="McFadden G.I."/>
            <person name="Lane C.E."/>
            <person name="Keeling P.J."/>
            <person name="Gray M.W."/>
            <person name="Grigoriev I.V."/>
            <person name="Archibald J.M."/>
        </authorList>
    </citation>
    <scope>NUCLEOTIDE SEQUENCE</scope>
    <source>
        <strain evidence="3 5">CCMP2712</strain>
    </source>
</reference>
<proteinExistence type="predicted"/>
<dbReference type="GeneID" id="17291869"/>
<dbReference type="PaxDb" id="55529-EKX35152"/>
<evidence type="ECO:0000256" key="2">
    <source>
        <dbReference type="SAM" id="SignalP"/>
    </source>
</evidence>
<evidence type="ECO:0000313" key="5">
    <source>
        <dbReference type="Proteomes" id="UP000011087"/>
    </source>
</evidence>
<evidence type="ECO:0000313" key="4">
    <source>
        <dbReference type="EnsemblProtists" id="EKX35152"/>
    </source>
</evidence>
<keyword evidence="5" id="KW-1185">Reference proteome</keyword>
<dbReference type="EnsemblProtists" id="EKX35152">
    <property type="protein sequence ID" value="EKX35152"/>
    <property type="gene ID" value="GUITHDRAFT_118700"/>
</dbReference>
<dbReference type="KEGG" id="gtt:GUITHDRAFT_118700"/>
<reference evidence="4" key="3">
    <citation type="submission" date="2016-03" db="UniProtKB">
        <authorList>
            <consortium name="EnsemblProtists"/>
        </authorList>
    </citation>
    <scope>IDENTIFICATION</scope>
</reference>
<evidence type="ECO:0000256" key="1">
    <source>
        <dbReference type="SAM" id="MobiDB-lite"/>
    </source>
</evidence>
<dbReference type="AlphaFoldDB" id="L1IGC7"/>
<dbReference type="RefSeq" id="XP_005822132.1">
    <property type="nucleotide sequence ID" value="XM_005822075.1"/>
</dbReference>
<feature type="region of interest" description="Disordered" evidence="1">
    <location>
        <begin position="35"/>
        <end position="78"/>
    </location>
</feature>
<accession>L1IGC7</accession>
<evidence type="ECO:0008006" key="6">
    <source>
        <dbReference type="Google" id="ProtNLM"/>
    </source>
</evidence>
<reference evidence="5" key="2">
    <citation type="submission" date="2012-11" db="EMBL/GenBank/DDBJ databases">
        <authorList>
            <person name="Kuo A."/>
            <person name="Curtis B.A."/>
            <person name="Tanifuji G."/>
            <person name="Burki F."/>
            <person name="Gruber A."/>
            <person name="Irimia M."/>
            <person name="Maruyama S."/>
            <person name="Arias M.C."/>
            <person name="Ball S.G."/>
            <person name="Gile G.H."/>
            <person name="Hirakawa Y."/>
            <person name="Hopkins J.F."/>
            <person name="Rensing S.A."/>
            <person name="Schmutz J."/>
            <person name="Symeonidi A."/>
            <person name="Elias M."/>
            <person name="Eveleigh R.J."/>
            <person name="Herman E.K."/>
            <person name="Klute M.J."/>
            <person name="Nakayama T."/>
            <person name="Obornik M."/>
            <person name="Reyes-Prieto A."/>
            <person name="Armbrust E.V."/>
            <person name="Aves S.J."/>
            <person name="Beiko R.G."/>
            <person name="Coutinho P."/>
            <person name="Dacks J.B."/>
            <person name="Durnford D.G."/>
            <person name="Fast N.M."/>
            <person name="Green B.R."/>
            <person name="Grisdale C."/>
            <person name="Hempe F."/>
            <person name="Henrissat B."/>
            <person name="Hoppner M.P."/>
            <person name="Ishida K.-I."/>
            <person name="Kim E."/>
            <person name="Koreny L."/>
            <person name="Kroth P.G."/>
            <person name="Liu Y."/>
            <person name="Malik S.-B."/>
            <person name="Maier U.G."/>
            <person name="McRose D."/>
            <person name="Mock T."/>
            <person name="Neilson J.A."/>
            <person name="Onodera N.T."/>
            <person name="Poole A.M."/>
            <person name="Pritham E.J."/>
            <person name="Richards T.A."/>
            <person name="Rocap G."/>
            <person name="Roy S.W."/>
            <person name="Sarai C."/>
            <person name="Schaack S."/>
            <person name="Shirato S."/>
            <person name="Slamovits C.H."/>
            <person name="Spencer D.F."/>
            <person name="Suzuki S."/>
            <person name="Worden A.Z."/>
            <person name="Zauner S."/>
            <person name="Barry K."/>
            <person name="Bell C."/>
            <person name="Bharti A.K."/>
            <person name="Crow J.A."/>
            <person name="Grimwood J."/>
            <person name="Kramer R."/>
            <person name="Lindquist E."/>
            <person name="Lucas S."/>
            <person name="Salamov A."/>
            <person name="McFadden G.I."/>
            <person name="Lane C.E."/>
            <person name="Keeling P.J."/>
            <person name="Gray M.W."/>
            <person name="Grigoriev I.V."/>
            <person name="Archibald J.M."/>
        </authorList>
    </citation>
    <scope>NUCLEOTIDE SEQUENCE</scope>
    <source>
        <strain evidence="5">CCMP2712</strain>
    </source>
</reference>
<feature type="signal peptide" evidence="2">
    <location>
        <begin position="1"/>
        <end position="23"/>
    </location>
</feature>
<feature type="compositionally biased region" description="Basic and acidic residues" evidence="1">
    <location>
        <begin position="42"/>
        <end position="53"/>
    </location>
</feature>
<dbReference type="EMBL" id="JH993096">
    <property type="protein sequence ID" value="EKX35152.1"/>
    <property type="molecule type" value="Genomic_DNA"/>
</dbReference>
<organism evidence="3">
    <name type="scientific">Guillardia theta (strain CCMP2712)</name>
    <name type="common">Cryptophyte</name>
    <dbReference type="NCBI Taxonomy" id="905079"/>
    <lineage>
        <taxon>Eukaryota</taxon>
        <taxon>Cryptophyceae</taxon>
        <taxon>Pyrenomonadales</taxon>
        <taxon>Geminigeraceae</taxon>
        <taxon>Guillardia</taxon>
    </lineage>
</organism>
<sequence>MRVVTFLLVLVQCLIAIFGATHASVLPSVNVNSARNLNLRGGGEDKQKPEGKGKKGGKGGKAAGQQEKAGGAEDKKKK</sequence>
<keyword evidence="2" id="KW-0732">Signal</keyword>
<name>L1IGC7_GUITC</name>
<evidence type="ECO:0000313" key="3">
    <source>
        <dbReference type="EMBL" id="EKX35152.1"/>
    </source>
</evidence>
<feature type="chain" id="PRO_5008770031" description="Secreted protein" evidence="2">
    <location>
        <begin position="24"/>
        <end position="78"/>
    </location>
</feature>
<dbReference type="HOGENOM" id="CLU_2627160_0_0_1"/>